<dbReference type="EMBL" id="CP004006">
    <property type="protein sequence ID" value="AHE68327.1"/>
    <property type="molecule type" value="Genomic_DNA"/>
</dbReference>
<keyword evidence="1" id="KW-1133">Transmembrane helix</keyword>
<gene>
    <name evidence="2" type="ORF">Loa_02797</name>
</gene>
<evidence type="ECO:0000313" key="2">
    <source>
        <dbReference type="EMBL" id="AHE68327.1"/>
    </source>
</evidence>
<proteinExistence type="predicted"/>
<evidence type="ECO:0000256" key="1">
    <source>
        <dbReference type="SAM" id="Phobius"/>
    </source>
</evidence>
<keyword evidence="3" id="KW-1185">Reference proteome</keyword>
<dbReference type="KEGG" id="lok:Loa_02797"/>
<keyword evidence="1" id="KW-0812">Transmembrane</keyword>
<accession>W0BIA5</accession>
<dbReference type="HOGENOM" id="CLU_2601695_0_0_6"/>
<dbReference type="Proteomes" id="UP000018838">
    <property type="component" value="Chromosome"/>
</dbReference>
<sequence length="79" mass="9134">MFELALPWVLVFLPVPILIWFFLPSAPLFLPSALKIPFFNAMVEIVEHEKQGFTRHKKLVYFYNLVFVVIGIGRASLGR</sequence>
<dbReference type="PATRIC" id="fig|1268635.3.peg.2868"/>
<name>W0BIA5_9GAMM</name>
<keyword evidence="1" id="KW-0472">Membrane</keyword>
<protein>
    <submittedName>
        <fullName evidence="2">Uncharacterized protein</fullName>
    </submittedName>
</protein>
<feature type="transmembrane region" description="Helical" evidence="1">
    <location>
        <begin position="59"/>
        <end position="77"/>
    </location>
</feature>
<reference evidence="2 3" key="1">
    <citation type="journal article" date="2013" name="Int. J. Med. Microbiol.">
        <title>Legionella oakridgensis ATCC 33761 genome sequence and phenotypic characterization reveals its replication capacity in amoebae.</title>
        <authorList>
            <person name="Brzuszkiewicz E."/>
            <person name="Schulz T."/>
            <person name="Rydzewski K."/>
            <person name="Daniel R."/>
            <person name="Gillmaier N."/>
            <person name="Dittmann C."/>
            <person name="Holland G."/>
            <person name="Schunder E."/>
            <person name="Lautner M."/>
            <person name="Eisenreich W."/>
            <person name="Luck C."/>
            <person name="Heuner K."/>
        </authorList>
    </citation>
    <scope>NUCLEOTIDE SEQUENCE [LARGE SCALE GENOMIC DNA]</scope>
    <source>
        <strain>OR-10</strain>
        <strain evidence="3">ATCC 33761</strain>
    </source>
</reference>
<dbReference type="AlphaFoldDB" id="W0BIA5"/>
<feature type="transmembrane region" description="Helical" evidence="1">
    <location>
        <begin position="6"/>
        <end position="30"/>
    </location>
</feature>
<dbReference type="eggNOG" id="COG2304">
    <property type="taxonomic scope" value="Bacteria"/>
</dbReference>
<evidence type="ECO:0000313" key="3">
    <source>
        <dbReference type="Proteomes" id="UP000018838"/>
    </source>
</evidence>
<dbReference type="STRING" id="1268635.Loa_02797"/>
<organism evidence="2 3">
    <name type="scientific">Legionella oakridgensis ATCC 33761 = DSM 21215</name>
    <dbReference type="NCBI Taxonomy" id="1268635"/>
    <lineage>
        <taxon>Bacteria</taxon>
        <taxon>Pseudomonadati</taxon>
        <taxon>Pseudomonadota</taxon>
        <taxon>Gammaproteobacteria</taxon>
        <taxon>Legionellales</taxon>
        <taxon>Legionellaceae</taxon>
        <taxon>Legionella</taxon>
    </lineage>
</organism>